<accession>A0A1D1WAB6</accession>
<dbReference type="EMBL" id="BDGG01000103">
    <property type="protein sequence ID" value="GAV10003.1"/>
    <property type="molecule type" value="Genomic_DNA"/>
</dbReference>
<dbReference type="EMBL" id="BDGG01000050">
    <property type="protein sequence ID" value="GAV09905.1"/>
    <property type="molecule type" value="Genomic_DNA"/>
</dbReference>
<gene>
    <name evidence="3" type="primary">RvY_19488-1</name>
    <name evidence="2" type="synonym">RvY_19373-1</name>
    <name evidence="2" type="synonym">RvY_19373.1</name>
    <name evidence="3" type="synonym">RvY_19488.1</name>
    <name evidence="2" type="ORF">RvY_19373</name>
    <name evidence="3" type="ORF">RvY_19488</name>
</gene>
<evidence type="ECO:0000313" key="4">
    <source>
        <dbReference type="Proteomes" id="UP000186922"/>
    </source>
</evidence>
<sequence length="218" mass="24801">MGNALTSDAASDDFIPPPTMTINPTSSTPNRNMKKRELDDDTVMRLEDFIKQFNIGTSPRVVEYFIAQMKLRMVEHTWTCAGYLTTPNSSNVPLGDKCSSPTFRYWLRVCALGDDVWVISKGQWHTAIILIEADKYPEEQATDKYPGEQATSVLIYRIHDLGWEKRIKNKRTAQKDRATSPQTTEKKTRMPPSLTPVLFEEKEVAEEAPQLNLEVCSE</sequence>
<feature type="region of interest" description="Disordered" evidence="1">
    <location>
        <begin position="1"/>
        <end position="36"/>
    </location>
</feature>
<feature type="compositionally biased region" description="Polar residues" evidence="1">
    <location>
        <begin position="20"/>
        <end position="31"/>
    </location>
</feature>
<evidence type="ECO:0000256" key="1">
    <source>
        <dbReference type="SAM" id="MobiDB-lite"/>
    </source>
</evidence>
<organism evidence="3 4">
    <name type="scientific">Ramazzottius varieornatus</name>
    <name type="common">Water bear</name>
    <name type="synonym">Tardigrade</name>
    <dbReference type="NCBI Taxonomy" id="947166"/>
    <lineage>
        <taxon>Eukaryota</taxon>
        <taxon>Metazoa</taxon>
        <taxon>Ecdysozoa</taxon>
        <taxon>Tardigrada</taxon>
        <taxon>Eutardigrada</taxon>
        <taxon>Parachela</taxon>
        <taxon>Hypsibioidea</taxon>
        <taxon>Ramazzottiidae</taxon>
        <taxon>Ramazzottius</taxon>
    </lineage>
</organism>
<evidence type="ECO:0000313" key="3">
    <source>
        <dbReference type="EMBL" id="GAV10003.1"/>
    </source>
</evidence>
<feature type="compositionally biased region" description="Basic and acidic residues" evidence="1">
    <location>
        <begin position="173"/>
        <end position="188"/>
    </location>
</feature>
<dbReference type="Proteomes" id="UP000186922">
    <property type="component" value="Unassembled WGS sequence"/>
</dbReference>
<comment type="caution">
    <text evidence="3">The sequence shown here is derived from an EMBL/GenBank/DDBJ whole genome shotgun (WGS) entry which is preliminary data.</text>
</comment>
<proteinExistence type="predicted"/>
<feature type="region of interest" description="Disordered" evidence="1">
    <location>
        <begin position="169"/>
        <end position="196"/>
    </location>
</feature>
<dbReference type="AlphaFoldDB" id="A0A1D1WAB6"/>
<name>A0A1D1WAB6_RAMVA</name>
<keyword evidence="4" id="KW-1185">Reference proteome</keyword>
<evidence type="ECO:0000313" key="2">
    <source>
        <dbReference type="EMBL" id="GAV09905.1"/>
    </source>
</evidence>
<protein>
    <submittedName>
        <fullName evidence="3">Uncharacterized protein</fullName>
    </submittedName>
</protein>
<reference evidence="3 4" key="1">
    <citation type="journal article" date="2016" name="Nat. Commun.">
        <title>Extremotolerant tardigrade genome and improved radiotolerance of human cultured cells by tardigrade-unique protein.</title>
        <authorList>
            <person name="Hashimoto T."/>
            <person name="Horikawa D.D."/>
            <person name="Saito Y."/>
            <person name="Kuwahara H."/>
            <person name="Kozuka-Hata H."/>
            <person name="Shin-I T."/>
            <person name="Minakuchi Y."/>
            <person name="Ohishi K."/>
            <person name="Motoyama A."/>
            <person name="Aizu T."/>
            <person name="Enomoto A."/>
            <person name="Kondo K."/>
            <person name="Tanaka S."/>
            <person name="Hara Y."/>
            <person name="Koshikawa S."/>
            <person name="Sagara H."/>
            <person name="Miura T."/>
            <person name="Yokobori S."/>
            <person name="Miyagawa K."/>
            <person name="Suzuki Y."/>
            <person name="Kubo T."/>
            <person name="Oyama M."/>
            <person name="Kohara Y."/>
            <person name="Fujiyama A."/>
            <person name="Arakawa K."/>
            <person name="Katayama T."/>
            <person name="Toyoda A."/>
            <person name="Kunieda T."/>
        </authorList>
    </citation>
    <scope>NUCLEOTIDE SEQUENCE [LARGE SCALE GENOMIC DNA]</scope>
    <source>
        <strain evidence="3 4">YOKOZUNA-1</strain>
    </source>
</reference>